<comment type="similarity">
    <text evidence="3">Belongs to the MNN1/MNT family.</text>
</comment>
<evidence type="ECO:0000256" key="7">
    <source>
        <dbReference type="ARBA" id="ARBA00022989"/>
    </source>
</evidence>
<sequence length="534" mass="62256">MLQNEKILNDTQANDSKEKMTKKKLFIAAKRHEMVLRIDEMSQMFTSINMTKAKNEVTRKELEDLRDYECIGWRETKDCSPLGTREYEHDENCSALIPNGRSGYCEVRNTRTGEVKRVMEMHCNSLKDYMMFKCDLFQSLQSHRILSMDYEHDPNFSYTHNQGVFRATNKLSDTPTLLGDDGKRTIESHGKLELSFDRGIAYVVYEKMMLGAYVSVRLLRTLGCTLPIEVWYKPSEMSVEHPLLQLMVTEHKAYLRVIEDESVTSYFTKLYALFYSAFDNVLLLDADNFAVRDPKYLFETQEFLETGAIFWPDFWKPGNSIFNMNKESYLWEFIGLDYTNAFEQESGQVLINRRMHYKALNLLMYYGFSKPRPHDYLILVWGDKDLFRFSWLKSSSSFHMIERPPGSAGTKHKDRDLFCGVTMVQHDPSGNVIFLHRNAEKLTYTNSRMMWTHIQQYKRTAPILDHKISGTEGGENFPQFRECFGIDGKYHEFFTLKPLSEFPFANLEHDILRFAADAANMTDSAEKTGSKKSS</sequence>
<dbReference type="EMBL" id="CAKLCB010000309">
    <property type="protein sequence ID" value="CAH0519708.1"/>
    <property type="molecule type" value="Genomic_DNA"/>
</dbReference>
<protein>
    <submittedName>
        <fullName evidence="11">Uncharacterized protein</fullName>
    </submittedName>
</protein>
<keyword evidence="12" id="KW-1185">Reference proteome</keyword>
<keyword evidence="6" id="KW-0735">Signal-anchor</keyword>
<gene>
    <name evidence="11" type="ORF">PBS001_LOCUS6227</name>
</gene>
<organism evidence="11 12">
    <name type="scientific">Peronospora belbahrii</name>
    <dbReference type="NCBI Taxonomy" id="622444"/>
    <lineage>
        <taxon>Eukaryota</taxon>
        <taxon>Sar</taxon>
        <taxon>Stramenopiles</taxon>
        <taxon>Oomycota</taxon>
        <taxon>Peronosporomycetes</taxon>
        <taxon>Peronosporales</taxon>
        <taxon>Peronosporaceae</taxon>
        <taxon>Peronospora</taxon>
    </lineage>
</organism>
<dbReference type="Pfam" id="PF11051">
    <property type="entry name" value="Mannosyl_trans3"/>
    <property type="match status" value="1"/>
</dbReference>
<reference evidence="11 12" key="1">
    <citation type="submission" date="2021-11" db="EMBL/GenBank/DDBJ databases">
        <authorList>
            <person name="Islam A."/>
            <person name="Islam S."/>
            <person name="Flora M.S."/>
            <person name="Rahman M."/>
            <person name="Ziaur R.M."/>
            <person name="Epstein J.H."/>
            <person name="Hassan M."/>
            <person name="Klassen M."/>
            <person name="Woodard K."/>
            <person name="Webb A."/>
            <person name="Webby R.J."/>
            <person name="El Zowalaty M.E."/>
        </authorList>
    </citation>
    <scope>NUCLEOTIDE SEQUENCE [LARGE SCALE GENOMIC DNA]</scope>
    <source>
        <strain evidence="11">Pbs1</strain>
    </source>
</reference>
<dbReference type="InterPro" id="IPR029044">
    <property type="entry name" value="Nucleotide-diphossugar_trans"/>
</dbReference>
<dbReference type="PANTHER" id="PTHR31646:SF1">
    <property type="entry name" value="ALPHA-1,2-MANNOSYLTRANSFERASE MNN2"/>
    <property type="match status" value="1"/>
</dbReference>
<name>A0ABN8D4D5_9STRA</name>
<evidence type="ECO:0000256" key="6">
    <source>
        <dbReference type="ARBA" id="ARBA00022968"/>
    </source>
</evidence>
<dbReference type="Proteomes" id="UP001158986">
    <property type="component" value="Unassembled WGS sequence"/>
</dbReference>
<keyword evidence="7" id="KW-1133">Transmembrane helix</keyword>
<evidence type="ECO:0000256" key="5">
    <source>
        <dbReference type="ARBA" id="ARBA00022692"/>
    </source>
</evidence>
<keyword evidence="8" id="KW-0333">Golgi apparatus</keyword>
<evidence type="ECO:0000256" key="8">
    <source>
        <dbReference type="ARBA" id="ARBA00023034"/>
    </source>
</evidence>
<dbReference type="SUPFAM" id="SSF53448">
    <property type="entry name" value="Nucleotide-diphospho-sugar transferases"/>
    <property type="match status" value="1"/>
</dbReference>
<evidence type="ECO:0000256" key="9">
    <source>
        <dbReference type="ARBA" id="ARBA00023136"/>
    </source>
</evidence>
<evidence type="ECO:0000256" key="3">
    <source>
        <dbReference type="ARBA" id="ARBA00009105"/>
    </source>
</evidence>
<evidence type="ECO:0000256" key="1">
    <source>
        <dbReference type="ARBA" id="ARBA00004394"/>
    </source>
</evidence>
<keyword evidence="9" id="KW-0472">Membrane</keyword>
<dbReference type="InterPro" id="IPR022751">
    <property type="entry name" value="Alpha_mannosyltransferase"/>
</dbReference>
<evidence type="ECO:0000256" key="10">
    <source>
        <dbReference type="ARBA" id="ARBA00037847"/>
    </source>
</evidence>
<comment type="subcellular location">
    <subcellularLocation>
        <location evidence="10">Endomembrane system</location>
        <topology evidence="10">Single-pass membrane protein</topology>
    </subcellularLocation>
    <subcellularLocation>
        <location evidence="1">Golgi apparatus membrane</location>
    </subcellularLocation>
    <subcellularLocation>
        <location evidence="2">Membrane</location>
        <topology evidence="2">Single-pass type II membrane protein</topology>
    </subcellularLocation>
</comment>
<accession>A0ABN8D4D5</accession>
<proteinExistence type="inferred from homology"/>
<keyword evidence="5" id="KW-0812">Transmembrane</keyword>
<keyword evidence="4" id="KW-0808">Transferase</keyword>
<evidence type="ECO:0000256" key="2">
    <source>
        <dbReference type="ARBA" id="ARBA00004606"/>
    </source>
</evidence>
<evidence type="ECO:0000313" key="12">
    <source>
        <dbReference type="Proteomes" id="UP001158986"/>
    </source>
</evidence>
<evidence type="ECO:0000256" key="4">
    <source>
        <dbReference type="ARBA" id="ARBA00022679"/>
    </source>
</evidence>
<comment type="caution">
    <text evidence="11">The sequence shown here is derived from an EMBL/GenBank/DDBJ whole genome shotgun (WGS) entry which is preliminary data.</text>
</comment>
<dbReference type="Gene3D" id="3.90.550.10">
    <property type="entry name" value="Spore Coat Polysaccharide Biosynthesis Protein SpsA, Chain A"/>
    <property type="match status" value="1"/>
</dbReference>
<dbReference type="PANTHER" id="PTHR31646">
    <property type="entry name" value="ALPHA-1,2-MANNOSYLTRANSFERASE MNN2"/>
    <property type="match status" value="1"/>
</dbReference>
<evidence type="ECO:0000313" key="11">
    <source>
        <dbReference type="EMBL" id="CAH0519708.1"/>
    </source>
</evidence>